<dbReference type="InterPro" id="IPR046052">
    <property type="entry name" value="DUF6010"/>
</dbReference>
<evidence type="ECO:0008006" key="4">
    <source>
        <dbReference type="Google" id="ProtNLM"/>
    </source>
</evidence>
<organism evidence="2 3">
    <name type="scientific">Hymenobacter setariae</name>
    <dbReference type="NCBI Taxonomy" id="2594794"/>
    <lineage>
        <taxon>Bacteria</taxon>
        <taxon>Pseudomonadati</taxon>
        <taxon>Bacteroidota</taxon>
        <taxon>Cytophagia</taxon>
        <taxon>Cytophagales</taxon>
        <taxon>Hymenobacteraceae</taxon>
        <taxon>Hymenobacter</taxon>
    </lineage>
</organism>
<feature type="transmembrane region" description="Helical" evidence="1">
    <location>
        <begin position="93"/>
        <end position="112"/>
    </location>
</feature>
<keyword evidence="1" id="KW-0472">Membrane</keyword>
<protein>
    <recommendedName>
        <fullName evidence="4">Integral membrane protein</fullName>
    </recommendedName>
</protein>
<dbReference type="Proteomes" id="UP000317624">
    <property type="component" value="Unassembled WGS sequence"/>
</dbReference>
<gene>
    <name evidence="2" type="ORF">FNT36_23495</name>
</gene>
<evidence type="ECO:0000313" key="2">
    <source>
        <dbReference type="EMBL" id="TVT37371.1"/>
    </source>
</evidence>
<evidence type="ECO:0000256" key="1">
    <source>
        <dbReference type="SAM" id="Phobius"/>
    </source>
</evidence>
<evidence type="ECO:0000313" key="3">
    <source>
        <dbReference type="Proteomes" id="UP000317624"/>
    </source>
</evidence>
<dbReference type="AlphaFoldDB" id="A0A558BLH6"/>
<dbReference type="OrthoDB" id="582306at2"/>
<dbReference type="EMBL" id="VMRJ01000007">
    <property type="protein sequence ID" value="TVT37371.1"/>
    <property type="molecule type" value="Genomic_DNA"/>
</dbReference>
<reference evidence="2 3" key="1">
    <citation type="submission" date="2019-07" db="EMBL/GenBank/DDBJ databases">
        <title>Hymenobacter sp. straun FUR1 Genome sequencing and assembly.</title>
        <authorList>
            <person name="Chhetri G."/>
        </authorList>
    </citation>
    <scope>NUCLEOTIDE SEQUENCE [LARGE SCALE GENOMIC DNA]</scope>
    <source>
        <strain evidence="2 3">Fur1</strain>
    </source>
</reference>
<name>A0A558BLH6_9BACT</name>
<feature type="transmembrane region" description="Helical" evidence="1">
    <location>
        <begin position="62"/>
        <end position="81"/>
    </location>
</feature>
<keyword evidence="3" id="KW-1185">Reference proteome</keyword>
<feature type="transmembrane region" description="Helical" evidence="1">
    <location>
        <begin position="39"/>
        <end position="56"/>
    </location>
</feature>
<dbReference type="Pfam" id="PF19473">
    <property type="entry name" value="DUF6010"/>
    <property type="match status" value="1"/>
</dbReference>
<proteinExistence type="predicted"/>
<comment type="caution">
    <text evidence="2">The sequence shown here is derived from an EMBL/GenBank/DDBJ whole genome shotgun (WGS) entry which is preliminary data.</text>
</comment>
<keyword evidence="1" id="KW-1133">Transmembrane helix</keyword>
<sequence>MILSLAPAFAWQDALTATLVFLIFCLLASLLAEPRRQQAMAILVAGASGVYFNGGLGAWEYVFAGVVLLVAYGGLRSYALLGVGWLLHTGWDVLHHFYGTPIIALVPLSSAQCALCDALIAGWFFGGAPSVYMIAARLVKRPAPQR</sequence>
<accession>A0A558BLH6</accession>
<feature type="transmembrane region" description="Helical" evidence="1">
    <location>
        <begin position="118"/>
        <end position="139"/>
    </location>
</feature>
<feature type="transmembrane region" description="Helical" evidence="1">
    <location>
        <begin position="14"/>
        <end position="32"/>
    </location>
</feature>
<dbReference type="RefSeq" id="WP_144852869.1">
    <property type="nucleotide sequence ID" value="NZ_VMRJ01000007.1"/>
</dbReference>
<keyword evidence="1" id="KW-0812">Transmembrane</keyword>